<dbReference type="InterPro" id="IPR026992">
    <property type="entry name" value="DIOX_N"/>
</dbReference>
<dbReference type="EnsemblPlants" id="KQK18706">
    <property type="protein sequence ID" value="KQK18706"/>
    <property type="gene ID" value="BRADI_1g44190v3"/>
</dbReference>
<comment type="similarity">
    <text evidence="1 5">Belongs to the iron/ascorbate-dependent oxidoreductase family.</text>
</comment>
<organism evidence="8">
    <name type="scientific">Brachypodium distachyon</name>
    <name type="common">Purple false brome</name>
    <name type="synonym">Trachynia distachya</name>
    <dbReference type="NCBI Taxonomy" id="15368"/>
    <lineage>
        <taxon>Eukaryota</taxon>
        <taxon>Viridiplantae</taxon>
        <taxon>Streptophyta</taxon>
        <taxon>Embryophyta</taxon>
        <taxon>Tracheophyta</taxon>
        <taxon>Spermatophyta</taxon>
        <taxon>Magnoliopsida</taxon>
        <taxon>Liliopsida</taxon>
        <taxon>Poales</taxon>
        <taxon>Poaceae</taxon>
        <taxon>BOP clade</taxon>
        <taxon>Pooideae</taxon>
        <taxon>Stipodae</taxon>
        <taxon>Brachypodieae</taxon>
        <taxon>Brachypodium</taxon>
    </lineage>
</organism>
<reference evidence="9" key="3">
    <citation type="submission" date="2018-08" db="UniProtKB">
        <authorList>
            <consortium name="EnsemblPlants"/>
        </authorList>
    </citation>
    <scope>IDENTIFICATION</scope>
    <source>
        <strain evidence="9">cv. Bd21</strain>
    </source>
</reference>
<dbReference type="EMBL" id="CM000880">
    <property type="protein sequence ID" value="KQK18706.1"/>
    <property type="molecule type" value="Genomic_DNA"/>
</dbReference>
<keyword evidence="10" id="KW-1185">Reference proteome</keyword>
<dbReference type="Gene3D" id="2.60.120.330">
    <property type="entry name" value="B-lactam Antibiotic, Isopenicillin N Synthase, Chain"/>
    <property type="match status" value="1"/>
</dbReference>
<feature type="compositionally biased region" description="Basic residues" evidence="6">
    <location>
        <begin position="39"/>
        <end position="49"/>
    </location>
</feature>
<reference evidence="8 9" key="1">
    <citation type="journal article" date="2010" name="Nature">
        <title>Genome sequencing and analysis of the model grass Brachypodium distachyon.</title>
        <authorList>
            <consortium name="International Brachypodium Initiative"/>
        </authorList>
    </citation>
    <scope>NUCLEOTIDE SEQUENCE [LARGE SCALE GENOMIC DNA]</scope>
    <source>
        <strain evidence="8">Bd21</strain>
        <strain evidence="9">cv. Bd21</strain>
    </source>
</reference>
<dbReference type="GO" id="GO:0051213">
    <property type="term" value="F:dioxygenase activity"/>
    <property type="evidence" value="ECO:0007669"/>
    <property type="project" value="UniProtKB-ARBA"/>
</dbReference>
<name>A0A0Q3S0Z8_BRADI</name>
<dbReference type="GeneID" id="100842426"/>
<dbReference type="OrthoDB" id="288590at2759"/>
<dbReference type="InterPro" id="IPR027443">
    <property type="entry name" value="IPNS-like_sf"/>
</dbReference>
<gene>
    <name evidence="9" type="primary">LOC100842426</name>
    <name evidence="8" type="ORF">BRADI_1g44190v3</name>
</gene>
<evidence type="ECO:0000256" key="2">
    <source>
        <dbReference type="ARBA" id="ARBA00022723"/>
    </source>
</evidence>
<feature type="compositionally biased region" description="Basic and acidic residues" evidence="6">
    <location>
        <begin position="19"/>
        <end position="38"/>
    </location>
</feature>
<evidence type="ECO:0000313" key="10">
    <source>
        <dbReference type="Proteomes" id="UP000008810"/>
    </source>
</evidence>
<dbReference type="EMBL" id="CM000880">
    <property type="protein sequence ID" value="KQK18695.2"/>
    <property type="molecule type" value="Genomic_DNA"/>
</dbReference>
<dbReference type="InterPro" id="IPR044861">
    <property type="entry name" value="IPNS-like_FE2OG_OXY"/>
</dbReference>
<dbReference type="Gramene" id="KQK18695">
    <property type="protein sequence ID" value="KQK18695"/>
    <property type="gene ID" value="BRADI_1g44190v3"/>
</dbReference>
<evidence type="ECO:0000256" key="5">
    <source>
        <dbReference type="RuleBase" id="RU003682"/>
    </source>
</evidence>
<dbReference type="KEGG" id="bdi:100842426"/>
<evidence type="ECO:0000256" key="1">
    <source>
        <dbReference type="ARBA" id="ARBA00008056"/>
    </source>
</evidence>
<reference evidence="8" key="2">
    <citation type="submission" date="2017-06" db="EMBL/GenBank/DDBJ databases">
        <title>WGS assembly of Brachypodium distachyon.</title>
        <authorList>
            <consortium name="The International Brachypodium Initiative"/>
            <person name="Lucas S."/>
            <person name="Harmon-Smith M."/>
            <person name="Lail K."/>
            <person name="Tice H."/>
            <person name="Grimwood J."/>
            <person name="Bruce D."/>
            <person name="Barry K."/>
            <person name="Shu S."/>
            <person name="Lindquist E."/>
            <person name="Wang M."/>
            <person name="Pitluck S."/>
            <person name="Vogel J.P."/>
            <person name="Garvin D.F."/>
            <person name="Mockler T.C."/>
            <person name="Schmutz J."/>
            <person name="Rokhsar D."/>
            <person name="Bevan M.W."/>
        </authorList>
    </citation>
    <scope>NUCLEOTIDE SEQUENCE</scope>
    <source>
        <strain evidence="8">Bd21</strain>
    </source>
</reference>
<dbReference type="Gramene" id="KQK18706">
    <property type="protein sequence ID" value="KQK18706"/>
    <property type="gene ID" value="BRADI_1g44190v3"/>
</dbReference>
<evidence type="ECO:0000313" key="8">
    <source>
        <dbReference type="EMBL" id="KQK18706.1"/>
    </source>
</evidence>
<dbReference type="Pfam" id="PF03171">
    <property type="entry name" value="2OG-FeII_Oxy"/>
    <property type="match status" value="1"/>
</dbReference>
<dbReference type="Proteomes" id="UP000008810">
    <property type="component" value="Chromosome 1"/>
</dbReference>
<dbReference type="InterPro" id="IPR005123">
    <property type="entry name" value="Oxoglu/Fe-dep_dioxygenase_dom"/>
</dbReference>
<keyword evidence="4 5" id="KW-0408">Iron</keyword>
<sequence length="441" mass="48160">MMRLSPPPLVTCRHPTVAEQHRPVARLDTRRELYQPRLKDKKKSKKLRRLHDTRLHPSRLHPLYSSNSRAASNLATMASSAPAAPGSDRTAMLKAFDESRTGVRGLVESGVTTVPDLFLHPDPYASVPLAPPGVSIPIVDLSLPPPLAASAAAAAARDWGFFHLVNYQAFVPSDYPARVLAAVRAFNELPGPERAAHYGRAIGGGVSYSSNVDLFRSPAASWRDTIQVGFGPTRPNTELIPPVCRSEIVEWEAHTTAVARVVMALLSEGLGLGDAALEEASCLEGKVMVCHYYPVCPEPERTMGIVPHTDPGVLTVLAQDGVGGLQVKHTNEAGESYWVDAKPVPGALVINVGDLLQIMSNDKYKSIEHRVVMNSREEARVSVAVFFNPGKRGESIFYGPLPELFSSENPPKYRSFTMSEFLGTFFKRDLATKALVEHFKL</sequence>
<keyword evidence="2 5" id="KW-0479">Metal-binding</keyword>
<dbReference type="PANTHER" id="PTHR10209">
    <property type="entry name" value="OXIDOREDUCTASE, 2OG-FE II OXYGENASE FAMILY PROTEIN"/>
    <property type="match status" value="1"/>
</dbReference>
<dbReference type="PANTHER" id="PTHR10209:SF751">
    <property type="entry name" value="OS06G0255100 PROTEIN"/>
    <property type="match status" value="1"/>
</dbReference>
<accession>A0A0Q3S0Z8</accession>
<dbReference type="PROSITE" id="PS51471">
    <property type="entry name" value="FE2OG_OXY"/>
    <property type="match status" value="1"/>
</dbReference>
<dbReference type="AlphaFoldDB" id="A0A0Q3S0Z8"/>
<dbReference type="FunFam" id="2.60.120.330:FF:000026">
    <property type="entry name" value="DIBOA-glucoside dioxygenase BX6"/>
    <property type="match status" value="1"/>
</dbReference>
<protein>
    <recommendedName>
        <fullName evidence="7">Fe2OG dioxygenase domain-containing protein</fullName>
    </recommendedName>
</protein>
<feature type="domain" description="Fe2OG dioxygenase" evidence="7">
    <location>
        <begin position="278"/>
        <end position="389"/>
    </location>
</feature>
<evidence type="ECO:0000256" key="3">
    <source>
        <dbReference type="ARBA" id="ARBA00023002"/>
    </source>
</evidence>
<evidence type="ECO:0000256" key="6">
    <source>
        <dbReference type="SAM" id="MobiDB-lite"/>
    </source>
</evidence>
<evidence type="ECO:0000313" key="9">
    <source>
        <dbReference type="EnsemblPlants" id="KQK18695"/>
    </source>
</evidence>
<dbReference type="EnsemblPlants" id="KQK18695">
    <property type="protein sequence ID" value="KQK18695"/>
    <property type="gene ID" value="BRADI_1g44190v3"/>
</dbReference>
<dbReference type="RefSeq" id="XP_003563993.1">
    <property type="nucleotide sequence ID" value="XM_003563945.4"/>
</dbReference>
<dbReference type="ExpressionAtlas" id="A0A0Q3S0Z8">
    <property type="expression patterns" value="baseline and differential"/>
</dbReference>
<dbReference type="Pfam" id="PF14226">
    <property type="entry name" value="DIOX_N"/>
    <property type="match status" value="1"/>
</dbReference>
<keyword evidence="3 5" id="KW-0560">Oxidoreductase</keyword>
<evidence type="ECO:0000259" key="7">
    <source>
        <dbReference type="PROSITE" id="PS51471"/>
    </source>
</evidence>
<dbReference type="GO" id="GO:0046872">
    <property type="term" value="F:metal ion binding"/>
    <property type="evidence" value="ECO:0007669"/>
    <property type="project" value="UniProtKB-KW"/>
</dbReference>
<proteinExistence type="inferred from homology"/>
<dbReference type="SUPFAM" id="SSF51197">
    <property type="entry name" value="Clavaminate synthase-like"/>
    <property type="match status" value="1"/>
</dbReference>
<feature type="region of interest" description="Disordered" evidence="6">
    <location>
        <begin position="1"/>
        <end position="66"/>
    </location>
</feature>
<evidence type="ECO:0000256" key="4">
    <source>
        <dbReference type="ARBA" id="ARBA00023004"/>
    </source>
</evidence>
<accession>A0A0Q3H6X0</accession>